<sequence length="52" mass="5999">AMVLSREVALTLEGKDVKRRFSLISDRMIDCYPALLEDVIPKKRVHEKGNEK</sequence>
<comment type="caution">
    <text evidence="1">The sequence shown here is derived from an EMBL/GenBank/DDBJ whole genome shotgun (WGS) entry which is preliminary data.</text>
</comment>
<gene>
    <name evidence="1" type="ORF">CEXT_813301</name>
</gene>
<reference evidence="1 2" key="1">
    <citation type="submission" date="2021-06" db="EMBL/GenBank/DDBJ databases">
        <title>Caerostris extrusa draft genome.</title>
        <authorList>
            <person name="Kono N."/>
            <person name="Arakawa K."/>
        </authorList>
    </citation>
    <scope>NUCLEOTIDE SEQUENCE [LARGE SCALE GENOMIC DNA]</scope>
</reference>
<keyword evidence="2" id="KW-1185">Reference proteome</keyword>
<organism evidence="1 2">
    <name type="scientific">Caerostris extrusa</name>
    <name type="common">Bark spider</name>
    <name type="synonym">Caerostris bankana</name>
    <dbReference type="NCBI Taxonomy" id="172846"/>
    <lineage>
        <taxon>Eukaryota</taxon>
        <taxon>Metazoa</taxon>
        <taxon>Ecdysozoa</taxon>
        <taxon>Arthropoda</taxon>
        <taxon>Chelicerata</taxon>
        <taxon>Arachnida</taxon>
        <taxon>Araneae</taxon>
        <taxon>Araneomorphae</taxon>
        <taxon>Entelegynae</taxon>
        <taxon>Araneoidea</taxon>
        <taxon>Araneidae</taxon>
        <taxon>Caerostris</taxon>
    </lineage>
</organism>
<feature type="non-terminal residue" evidence="1">
    <location>
        <position position="1"/>
    </location>
</feature>
<protein>
    <submittedName>
        <fullName evidence="1">Uncharacterized protein</fullName>
    </submittedName>
</protein>
<proteinExistence type="predicted"/>
<evidence type="ECO:0000313" key="1">
    <source>
        <dbReference type="EMBL" id="GIY33399.1"/>
    </source>
</evidence>
<evidence type="ECO:0000313" key="2">
    <source>
        <dbReference type="Proteomes" id="UP001054945"/>
    </source>
</evidence>
<dbReference type="AlphaFoldDB" id="A0AAV4SK89"/>
<dbReference type="Proteomes" id="UP001054945">
    <property type="component" value="Unassembled WGS sequence"/>
</dbReference>
<dbReference type="EMBL" id="BPLR01009634">
    <property type="protein sequence ID" value="GIY33399.1"/>
    <property type="molecule type" value="Genomic_DNA"/>
</dbReference>
<accession>A0AAV4SK89</accession>
<name>A0AAV4SK89_CAEEX</name>